<dbReference type="InterPro" id="IPR041677">
    <property type="entry name" value="DNA2/NAM7_AAA_11"/>
</dbReference>
<feature type="domain" description="DNA2/NAM7 helicase-like C-terminal" evidence="2">
    <location>
        <begin position="484"/>
        <end position="670"/>
    </location>
</feature>
<feature type="domain" description="DNA2/NAM7 helicase helicase" evidence="1">
    <location>
        <begin position="281"/>
        <end position="356"/>
    </location>
</feature>
<dbReference type="AlphaFoldDB" id="A0A914XVM2"/>
<organism evidence="3 4">
    <name type="scientific">Panagrolaimus superbus</name>
    <dbReference type="NCBI Taxonomy" id="310955"/>
    <lineage>
        <taxon>Eukaryota</taxon>
        <taxon>Metazoa</taxon>
        <taxon>Ecdysozoa</taxon>
        <taxon>Nematoda</taxon>
        <taxon>Chromadorea</taxon>
        <taxon>Rhabditida</taxon>
        <taxon>Tylenchina</taxon>
        <taxon>Panagrolaimomorpha</taxon>
        <taxon>Panagrolaimoidea</taxon>
        <taxon>Panagrolaimidae</taxon>
        <taxon>Panagrolaimus</taxon>
    </lineage>
</organism>
<dbReference type="GO" id="GO:0043186">
    <property type="term" value="C:P granule"/>
    <property type="evidence" value="ECO:0007669"/>
    <property type="project" value="TreeGrafter"/>
</dbReference>
<sequence>MMRDLLNECSDIITGMEAMEVDDNEYCAATVSNNALTRSGFLNRGDSGPTPTLYNSNIAAMLASVKGFEDSYLDILEDICTKGDQTITEGDLTTDMLRILMIDYQNDCYTATMKFNIFIHLMHIEECLRVINPVIDSQRFVDLKPINRGQMRLEFELDRPLTLNNSMVFFCERNALNGAGSFYSYEGRAFVTPDSRKLAIEFKFLKDQKLDSSSQFMVFEKPYESNFDAWQVMIAAFRAKPYLSRKFFGPFKFDSGDTLESFLQIRNHNRDLMFADQDDFFNGEQKDAIYSMAFQDPRNAFVLFGPPGTGKTTTLVEAIRMIKKTFKPSDTQIFPRFLVCTPSNSAADAFALALLKGNILPTNYIFRAIASRYDTETFEPRLNDIVKKRGELFCMPDTKEELMNYHVIISTIGFCHSMKALGKKFFTHIIIDEAGQCMEPETLIPVAYYGNEDTKIVIAGDPQQLGPVITNNFLCNPSFGAQNSTLLRLAENGAYRTDERLMVQLRNNHRSHEYLVDMISHMFYNNTLRFTRPKDHDSLCYSPILNNSKIPVRFICVYGKEIDTAPSFYNPEEMSVVDQYVKRCLNEHDLNPADIGVVCPYRESVRRMQSQFQKYRGMTVDTVERFQGSERRVIIMTTVRTVSVGFLQEYRRFNTAVTRAKHMLIVVGDARLLIKDPVWKEYAFIITVKLFIYLL</sequence>
<dbReference type="CDD" id="cd18808">
    <property type="entry name" value="SF1_C_Upf1"/>
    <property type="match status" value="1"/>
</dbReference>
<dbReference type="SUPFAM" id="SSF52540">
    <property type="entry name" value="P-loop containing nucleoside triphosphate hydrolases"/>
    <property type="match status" value="1"/>
</dbReference>
<evidence type="ECO:0000259" key="1">
    <source>
        <dbReference type="Pfam" id="PF13086"/>
    </source>
</evidence>
<dbReference type="GO" id="GO:0004386">
    <property type="term" value="F:helicase activity"/>
    <property type="evidence" value="ECO:0007669"/>
    <property type="project" value="InterPro"/>
</dbReference>
<feature type="domain" description="DNA2/NAM7 helicase helicase" evidence="1">
    <location>
        <begin position="399"/>
        <end position="470"/>
    </location>
</feature>
<dbReference type="InterPro" id="IPR047187">
    <property type="entry name" value="SF1_C_Upf1"/>
</dbReference>
<dbReference type="Proteomes" id="UP000887577">
    <property type="component" value="Unplaced"/>
</dbReference>
<accession>A0A914XVM2</accession>
<dbReference type="InterPro" id="IPR045055">
    <property type="entry name" value="DNA2/NAM7-like"/>
</dbReference>
<evidence type="ECO:0000313" key="4">
    <source>
        <dbReference type="WBParaSite" id="PSU_v2.g11284.t1"/>
    </source>
</evidence>
<dbReference type="Pfam" id="PF13087">
    <property type="entry name" value="AAA_12"/>
    <property type="match status" value="1"/>
</dbReference>
<evidence type="ECO:0000313" key="3">
    <source>
        <dbReference type="Proteomes" id="UP000887577"/>
    </source>
</evidence>
<dbReference type="PANTHER" id="PTHR10887">
    <property type="entry name" value="DNA2/NAM7 HELICASE FAMILY"/>
    <property type="match status" value="1"/>
</dbReference>
<reference evidence="4" key="1">
    <citation type="submission" date="2022-11" db="UniProtKB">
        <authorList>
            <consortium name="WormBaseParasite"/>
        </authorList>
    </citation>
    <scope>IDENTIFICATION</scope>
</reference>
<dbReference type="WBParaSite" id="PSU_v2.g11284.t1">
    <property type="protein sequence ID" value="PSU_v2.g11284.t1"/>
    <property type="gene ID" value="PSU_v2.g11284"/>
</dbReference>
<keyword evidence="3" id="KW-1185">Reference proteome</keyword>
<protein>
    <submittedName>
        <fullName evidence="4">RNA helicase</fullName>
    </submittedName>
</protein>
<dbReference type="GO" id="GO:0035194">
    <property type="term" value="P:regulatory ncRNA-mediated post-transcriptional gene silencing"/>
    <property type="evidence" value="ECO:0007669"/>
    <property type="project" value="TreeGrafter"/>
</dbReference>
<proteinExistence type="predicted"/>
<dbReference type="GO" id="GO:0005829">
    <property type="term" value="C:cytosol"/>
    <property type="evidence" value="ECO:0007669"/>
    <property type="project" value="TreeGrafter"/>
</dbReference>
<dbReference type="Pfam" id="PF13086">
    <property type="entry name" value="AAA_11"/>
    <property type="match status" value="2"/>
</dbReference>
<dbReference type="PANTHER" id="PTHR10887:SF365">
    <property type="entry name" value="HELICASE WITH ZINC FINGER DOMAIN-RELATED"/>
    <property type="match status" value="1"/>
</dbReference>
<dbReference type="Gene3D" id="3.40.50.300">
    <property type="entry name" value="P-loop containing nucleotide triphosphate hydrolases"/>
    <property type="match status" value="2"/>
</dbReference>
<dbReference type="InterPro" id="IPR041679">
    <property type="entry name" value="DNA2/NAM7-like_C"/>
</dbReference>
<evidence type="ECO:0000259" key="2">
    <source>
        <dbReference type="Pfam" id="PF13087"/>
    </source>
</evidence>
<name>A0A914XVM2_9BILA</name>
<dbReference type="InterPro" id="IPR027417">
    <property type="entry name" value="P-loop_NTPase"/>
</dbReference>